<dbReference type="InterPro" id="IPR013783">
    <property type="entry name" value="Ig-like_fold"/>
</dbReference>
<evidence type="ECO:0000313" key="6">
    <source>
        <dbReference type="Proteomes" id="UP000295558"/>
    </source>
</evidence>
<dbReference type="Proteomes" id="UP000295558">
    <property type="component" value="Unassembled WGS sequence"/>
</dbReference>
<feature type="domain" description="Pesticidal crystal protein Cry22Aa Ig-like" evidence="2">
    <location>
        <begin position="663"/>
        <end position="715"/>
    </location>
</feature>
<dbReference type="EMBL" id="SNZK01000006">
    <property type="protein sequence ID" value="TDR52895.1"/>
    <property type="molecule type" value="Genomic_DNA"/>
</dbReference>
<dbReference type="Pfam" id="PF16403">
    <property type="entry name" value="Bact_surface_Ig-like"/>
    <property type="match status" value="8"/>
</dbReference>
<dbReference type="Gene3D" id="2.60.40.10">
    <property type="entry name" value="Immunoglobulins"/>
    <property type="match status" value="11"/>
</dbReference>
<dbReference type="InterPro" id="IPR032179">
    <property type="entry name" value="Cry22Aa_Ig-like"/>
</dbReference>
<feature type="domain" description="Pesticidal crystal protein Cry22Aa Ig-like" evidence="2">
    <location>
        <begin position="503"/>
        <end position="570"/>
    </location>
</feature>
<gene>
    <name evidence="5" type="ORF">DFP96_106101</name>
</gene>
<feature type="domain" description="Pesticidal crystal protein Cry22Aa Ig-like" evidence="2">
    <location>
        <begin position="423"/>
        <end position="490"/>
    </location>
</feature>
<dbReference type="STRING" id="1265846.PROCOU_02914"/>
<dbReference type="Pfam" id="PF20622">
    <property type="entry name" value="Big_15"/>
    <property type="match status" value="2"/>
</dbReference>
<evidence type="ECO:0000256" key="1">
    <source>
        <dbReference type="SAM" id="SignalP"/>
    </source>
</evidence>
<dbReference type="InterPro" id="IPR046746">
    <property type="entry name" value="Big_15"/>
</dbReference>
<feature type="domain" description="Pesticidal crystal protein Cry22Aa Ig-like" evidence="2">
    <location>
        <begin position="1310"/>
        <end position="1376"/>
    </location>
</feature>
<feature type="domain" description="Pesticidal crystal protein Cry22Aa Ig-like" evidence="2">
    <location>
        <begin position="586"/>
        <end position="650"/>
    </location>
</feature>
<dbReference type="RefSeq" id="WP_133620645.1">
    <property type="nucleotide sequence ID" value="NZ_JAASUO010000003.1"/>
</dbReference>
<dbReference type="InterPro" id="IPR041498">
    <property type="entry name" value="Big_6"/>
</dbReference>
<evidence type="ECO:0000259" key="2">
    <source>
        <dbReference type="Pfam" id="PF16403"/>
    </source>
</evidence>
<feature type="domain" description="Pesticidal crystal protein Cry22Aa Ig-like" evidence="2">
    <location>
        <begin position="975"/>
        <end position="1044"/>
    </location>
</feature>
<evidence type="ECO:0000259" key="3">
    <source>
        <dbReference type="Pfam" id="PF17936"/>
    </source>
</evidence>
<evidence type="ECO:0000259" key="4">
    <source>
        <dbReference type="Pfam" id="PF20622"/>
    </source>
</evidence>
<feature type="domain" description="Pesticidal crystal protein Cry22Aa Ig-like" evidence="2">
    <location>
        <begin position="904"/>
        <end position="958"/>
    </location>
</feature>
<sequence>MQRKMKKIAKPLLVATIIGSQLVATLPVNVFATEGNITTKAAVTVATWDTLKAALTNTSVTEIELGADIKMGGNVLNVTGNKTIRGNGYTIDANKYEIKLTTASASGRMENVNIINTDHYGLFWSSAQNVVVTYKDVTHTGAQLIYLPKGELILEGNMKSTVQSTTKTSPQEVFQGKRLTVKSGANVDFTDHSSSIAAIRSATSGGVITIEKDASLKVVSNARAICTGSDAVLNNSGKLDLTSNNQQAIYMGDSNVTMNMLAGSQLKAFSGSTGHEAISATNGTINVESGAVFEVIGSGKEGVVQTGANLNLKAGSNFSIENKNATGPVFAAWKGSTKVSFNSNIGINAWIRGTVVGTPHLRYDDTITASFDLKGYLNSQTMTNLVTNNSDLTGKFSSGNIGKIQGGTFANNTSVAPPVINASDRTITVGDTFDPMEGVSAFDFANNDITSSITVVHSAVDTSKPDMYGVIYQVVDSNGKKTSKTITVTVKAATSKPPVIDASDKTITVGSNFNPLAGVTAADEKDGDLTDGIKVTKNEVNSALVGNYLVEYSVTNAAGLTTTKTITVSVIEKTNTPPVIYADNKSIIVGNTFNPLENVTATDAEDGNITNKIIVEKNEVNTALVGTYLVEYSVMDSGGLTTRKTITVTVTQKIGKPVINASDRLIELGSDFNPLEGVTAKDANGNDITNRLEVLGTSVDTSKEGKYTVVYAVRDGVEEVFESIIVTVSADVGEPVIKAEDKVITIGETFNPLEDVSVVGSKGQTIDAELTVTYNDVNTTREGNYSVSYLAVNKLTGEQATKTITVFVTEKNEPPVFHLDQIITIAQGSSFNPLAGVTATDMEDGDITANIEVILSTVDTSKEGEYMVVLSVSDSKGMTANATQVVTVRAKPVISVPSAIVNAYVGDDFDFLKGITATDRDGKDITESLVVKGHTVDMSKPGVYNVVLEATDTYNISASEMYMVFVTEATAPVIGATDRTLQLGDDFNPLEGVTATDMRDGDILANIEVVENTVDTSKPGEYKVVYSVTNSFDQTTTLEITVKVVAEETTVPEVYPVTDKQTSVSGLAEPNSTIVVKVGDTVIGEGTATETGAFEIAIDKEQAGGTEISVTAKAPKKVESAPKTITVETVDYALDVAAFDIERDTYLTGTTGADIKEAQVFVNDTLVNKLDVENGPIKAYLRGKVTSIKDVVVVQGLNSDGEVVASVNVELTFQDFQLTAQDYTVGQKNIAGEVGEQATKVVLYVDGVAERNSQIDKETNTYSVAANDKVTNKDQLVEVVASEGTTVLKRTKVNVEDVVIHNPPVIEATDKTLDLEDDFNPLEGVTATDEEDGDITANIEVAENTVDTSKTGEYKVVYSVTNSFGQTTTLEISVKVVAEETTTPEVYTVTDKQTSVSGLAEPNSTIIVKVGDTVIGEGTATETGAFEIAIDKEQAGGTEISVIAKAPKKVESAPKTITVEAVDYALDVAKFDIERDTYLTGTTGADIKKAQIFVNDTLVNKLDVENGPIRAYLRGKVDSMKDVVVVKGFNSKGEVVASVNVELTFQDFQLTAQDYTVGQKNITGEVGDQATKVVLYVDGVAKRNSQLDPETNTYIVLANDLVTSKDQLVEVVASEGTTVLKRTTVNVADKPANSYVLTATDYTVSNQLISGEYDEAATKVVLYVDGVAVRNSQLDPETKTYKVVASDLVTSEKQHVEVVMSKGTTELKRVTVNVTKVYNLTAQQYTLGGTYIQGEYDKDATKVVLYIDGVAKKNSALNTADLTYKVDVTNLITSSDQLVEMVMSKGTEELKRLTIDVTE</sequence>
<organism evidence="5 6">
    <name type="scientific">Listeria rocourtiae</name>
    <dbReference type="NCBI Taxonomy" id="647910"/>
    <lineage>
        <taxon>Bacteria</taxon>
        <taxon>Bacillati</taxon>
        <taxon>Bacillota</taxon>
        <taxon>Bacilli</taxon>
        <taxon>Bacillales</taxon>
        <taxon>Listeriaceae</taxon>
        <taxon>Listeria</taxon>
    </lineage>
</organism>
<feature type="domain" description="Bacterial Ig" evidence="3">
    <location>
        <begin position="1052"/>
        <end position="1128"/>
    </location>
</feature>
<name>A0A4R6ZKT9_9LIST</name>
<feature type="domain" description="Bacterial Ig" evidence="3">
    <location>
        <begin position="1383"/>
        <end position="1460"/>
    </location>
</feature>
<keyword evidence="6" id="KW-1185">Reference proteome</keyword>
<accession>A0A4R6ZKT9</accession>
<feature type="domain" description="Pesticidal crystal protein Cry22Aa Ig-like" evidence="2">
    <location>
        <begin position="820"/>
        <end position="888"/>
    </location>
</feature>
<dbReference type="Pfam" id="PF17936">
    <property type="entry name" value="Big_6"/>
    <property type="match status" value="2"/>
</dbReference>
<reference evidence="5 6" key="1">
    <citation type="submission" date="2019-03" db="EMBL/GenBank/DDBJ databases">
        <title>Genomic Encyclopedia of Type Strains, Phase III (KMG-III): the genomes of soil and plant-associated and newly described type strains.</title>
        <authorList>
            <person name="Whitman W."/>
        </authorList>
    </citation>
    <scope>NUCLEOTIDE SEQUENCE [LARGE SCALE GENOMIC DNA]</scope>
    <source>
        <strain evidence="5 6">CECT 7972</strain>
    </source>
</reference>
<dbReference type="OrthoDB" id="2359425at2"/>
<feature type="signal peptide" evidence="1">
    <location>
        <begin position="1"/>
        <end position="32"/>
    </location>
</feature>
<keyword evidence="1" id="KW-0732">Signal</keyword>
<comment type="caution">
    <text evidence="5">The sequence shown here is derived from an EMBL/GenBank/DDBJ whole genome shotgun (WGS) entry which is preliminary data.</text>
</comment>
<feature type="chain" id="PRO_5020668382" evidence="1">
    <location>
        <begin position="33"/>
        <end position="1799"/>
    </location>
</feature>
<protein>
    <submittedName>
        <fullName evidence="5">Uncharacterized protein DUF5011</fullName>
    </submittedName>
</protein>
<dbReference type="Pfam" id="PF20585">
    <property type="entry name" value="Pectate_lyase_5"/>
    <property type="match status" value="1"/>
</dbReference>
<dbReference type="InterPro" id="IPR046776">
    <property type="entry name" value="Pectate_lyase_5"/>
</dbReference>
<feature type="domain" description="Bacterial Ig" evidence="4">
    <location>
        <begin position="1135"/>
        <end position="1211"/>
    </location>
</feature>
<proteinExistence type="predicted"/>
<evidence type="ECO:0000313" key="5">
    <source>
        <dbReference type="EMBL" id="TDR52895.1"/>
    </source>
</evidence>
<feature type="domain" description="Bacterial Ig" evidence="4">
    <location>
        <begin position="1467"/>
        <end position="1543"/>
    </location>
</feature>